<evidence type="ECO:0000313" key="1">
    <source>
        <dbReference type="EMBL" id="VEL36052.1"/>
    </source>
</evidence>
<dbReference type="AlphaFoldDB" id="A0A448XGM7"/>
<name>A0A448XGM7_9PLAT</name>
<dbReference type="Proteomes" id="UP000784294">
    <property type="component" value="Unassembled WGS sequence"/>
</dbReference>
<proteinExistence type="predicted"/>
<accession>A0A448XGM7</accession>
<reference evidence="1" key="1">
    <citation type="submission" date="2018-11" db="EMBL/GenBank/DDBJ databases">
        <authorList>
            <consortium name="Pathogen Informatics"/>
        </authorList>
    </citation>
    <scope>NUCLEOTIDE SEQUENCE</scope>
</reference>
<keyword evidence="2" id="KW-1185">Reference proteome</keyword>
<dbReference type="EMBL" id="CAAALY010251294">
    <property type="protein sequence ID" value="VEL36052.1"/>
    <property type="molecule type" value="Genomic_DNA"/>
</dbReference>
<organism evidence="1 2">
    <name type="scientific">Protopolystoma xenopodis</name>
    <dbReference type="NCBI Taxonomy" id="117903"/>
    <lineage>
        <taxon>Eukaryota</taxon>
        <taxon>Metazoa</taxon>
        <taxon>Spiralia</taxon>
        <taxon>Lophotrochozoa</taxon>
        <taxon>Platyhelminthes</taxon>
        <taxon>Monogenea</taxon>
        <taxon>Polyopisthocotylea</taxon>
        <taxon>Polystomatidea</taxon>
        <taxon>Polystomatidae</taxon>
        <taxon>Protopolystoma</taxon>
    </lineage>
</organism>
<sequence length="79" mass="8858">MVSEPFAYMATRPGPAEQGPYKQHNIESFLHMISISCRHRNKAGLDYMSTEAIGKPQFKEYPVACQQEGVLGAELKMPD</sequence>
<gene>
    <name evidence="1" type="ORF">PXEA_LOCUS29492</name>
</gene>
<protein>
    <submittedName>
        <fullName evidence="1">Uncharacterized protein</fullName>
    </submittedName>
</protein>
<comment type="caution">
    <text evidence="1">The sequence shown here is derived from an EMBL/GenBank/DDBJ whole genome shotgun (WGS) entry which is preliminary data.</text>
</comment>
<evidence type="ECO:0000313" key="2">
    <source>
        <dbReference type="Proteomes" id="UP000784294"/>
    </source>
</evidence>